<evidence type="ECO:0000256" key="8">
    <source>
        <dbReference type="ARBA" id="ARBA00037982"/>
    </source>
</evidence>
<evidence type="ECO:0000313" key="13">
    <source>
        <dbReference type="Proteomes" id="UP000192220"/>
    </source>
</evidence>
<keyword evidence="4" id="KW-0808">Transferase</keyword>
<dbReference type="RefSeq" id="XP_013861386.1">
    <property type="nucleotide sequence ID" value="XM_014005932.1"/>
</dbReference>
<dbReference type="Proteomes" id="UP000192220">
    <property type="component" value="Unplaced"/>
</dbReference>
<evidence type="ECO:0000256" key="9">
    <source>
        <dbReference type="PROSITE-ProRule" id="PRU00266"/>
    </source>
</evidence>
<dbReference type="GO" id="GO:0005634">
    <property type="term" value="C:nucleus"/>
    <property type="evidence" value="ECO:0007669"/>
    <property type="project" value="TreeGrafter"/>
</dbReference>
<name>A0A2I4B0X8_AUSLI</name>
<dbReference type="FunFam" id="1.10.510.10:FF:000251">
    <property type="entry name" value="eukaryotic translation initiation factor 2-alpha kinase 3"/>
    <property type="match status" value="1"/>
</dbReference>
<dbReference type="Gene3D" id="3.30.160.20">
    <property type="match status" value="3"/>
</dbReference>
<evidence type="ECO:0000256" key="2">
    <source>
        <dbReference type="ARBA" id="ARBA00022527"/>
    </source>
</evidence>
<dbReference type="CDD" id="cd19903">
    <property type="entry name" value="DSRM_EIF2AK2_rpt1"/>
    <property type="match status" value="1"/>
</dbReference>
<dbReference type="InterPro" id="IPR000719">
    <property type="entry name" value="Prot_kinase_dom"/>
</dbReference>
<dbReference type="GO" id="GO:0005524">
    <property type="term" value="F:ATP binding"/>
    <property type="evidence" value="ECO:0007669"/>
    <property type="project" value="UniProtKB-KW"/>
</dbReference>
<feature type="region of interest" description="Disordered" evidence="10">
    <location>
        <begin position="165"/>
        <end position="185"/>
    </location>
</feature>
<evidence type="ECO:0000256" key="1">
    <source>
        <dbReference type="ARBA" id="ARBA00012513"/>
    </source>
</evidence>
<dbReference type="InterPro" id="IPR014720">
    <property type="entry name" value="dsRBD_dom"/>
</dbReference>
<dbReference type="Pfam" id="PF00069">
    <property type="entry name" value="Pkinase"/>
    <property type="match status" value="1"/>
</dbReference>
<feature type="domain" description="DRBM" evidence="12">
    <location>
        <begin position="213"/>
        <end position="281"/>
    </location>
</feature>
<dbReference type="GO" id="GO:0004694">
    <property type="term" value="F:eukaryotic translation initiation factor 2alpha kinase activity"/>
    <property type="evidence" value="ECO:0007669"/>
    <property type="project" value="TreeGrafter"/>
</dbReference>
<dbReference type="GO" id="GO:0003725">
    <property type="term" value="F:double-stranded RNA binding"/>
    <property type="evidence" value="ECO:0007669"/>
    <property type="project" value="InterPro"/>
</dbReference>
<evidence type="ECO:0000256" key="3">
    <source>
        <dbReference type="ARBA" id="ARBA00022553"/>
    </source>
</evidence>
<keyword evidence="9" id="KW-0694">RNA-binding</keyword>
<dbReference type="Pfam" id="PF00035">
    <property type="entry name" value="dsrm"/>
    <property type="match status" value="3"/>
</dbReference>
<dbReference type="PANTHER" id="PTHR11042:SF166">
    <property type="entry name" value="EUKARYOTIC TRANSLATION INITIATION FACTOR 2-ALPHA KINASE 3"/>
    <property type="match status" value="1"/>
</dbReference>
<dbReference type="GO" id="GO:0005737">
    <property type="term" value="C:cytoplasm"/>
    <property type="evidence" value="ECO:0007669"/>
    <property type="project" value="TreeGrafter"/>
</dbReference>
<feature type="region of interest" description="Disordered" evidence="10">
    <location>
        <begin position="291"/>
        <end position="315"/>
    </location>
</feature>
<dbReference type="PROSITE" id="PS00108">
    <property type="entry name" value="PROTEIN_KINASE_ST"/>
    <property type="match status" value="1"/>
</dbReference>
<dbReference type="InParanoid" id="A0A2I4B0X8"/>
<dbReference type="PROSITE" id="PS50011">
    <property type="entry name" value="PROTEIN_KINASE_DOM"/>
    <property type="match status" value="1"/>
</dbReference>
<evidence type="ECO:0000313" key="14">
    <source>
        <dbReference type="RefSeq" id="XP_013861386.1"/>
    </source>
</evidence>
<feature type="domain" description="DRBM" evidence="12">
    <location>
        <begin position="6"/>
        <end position="74"/>
    </location>
</feature>
<keyword evidence="3" id="KW-0597">Phosphoprotein</keyword>
<dbReference type="PROSITE" id="PS50137">
    <property type="entry name" value="DS_RBD"/>
    <property type="match status" value="3"/>
</dbReference>
<dbReference type="OrthoDB" id="341578at2759"/>
<feature type="compositionally biased region" description="Polar residues" evidence="10">
    <location>
        <begin position="299"/>
        <end position="315"/>
    </location>
</feature>
<dbReference type="InterPro" id="IPR050339">
    <property type="entry name" value="CC_SR_Kinase"/>
</dbReference>
<evidence type="ECO:0000256" key="7">
    <source>
        <dbReference type="ARBA" id="ARBA00022840"/>
    </source>
</evidence>
<reference evidence="14" key="1">
    <citation type="submission" date="2025-08" db="UniProtKB">
        <authorList>
            <consortium name="RefSeq"/>
        </authorList>
    </citation>
    <scope>IDENTIFICATION</scope>
    <source>
        <strain evidence="14">Quisiro</strain>
        <tissue evidence="14">Liver</tissue>
    </source>
</reference>
<dbReference type="Gene3D" id="3.30.200.20">
    <property type="entry name" value="Phosphorylase Kinase, domain 1"/>
    <property type="match status" value="1"/>
</dbReference>
<feature type="domain" description="DRBM" evidence="12">
    <location>
        <begin position="130"/>
        <end position="164"/>
    </location>
</feature>
<dbReference type="STRING" id="52670.A0A2I4B0X8"/>
<dbReference type="Gene3D" id="1.10.510.10">
    <property type="entry name" value="Transferase(Phosphotransferase) domain 1"/>
    <property type="match status" value="1"/>
</dbReference>
<evidence type="ECO:0000259" key="11">
    <source>
        <dbReference type="PROSITE" id="PS50011"/>
    </source>
</evidence>
<dbReference type="InterPro" id="IPR008271">
    <property type="entry name" value="Ser/Thr_kinase_AS"/>
</dbReference>
<dbReference type="CTD" id="5610"/>
<evidence type="ECO:0000256" key="10">
    <source>
        <dbReference type="SAM" id="MobiDB-lite"/>
    </source>
</evidence>
<dbReference type="KEGG" id="alim:106515883"/>
<evidence type="ECO:0000256" key="4">
    <source>
        <dbReference type="ARBA" id="ARBA00022679"/>
    </source>
</evidence>
<dbReference type="InterPro" id="IPR044452">
    <property type="entry name" value="EIF2AK2_DSRM_1"/>
</dbReference>
<dbReference type="SMART" id="SM00358">
    <property type="entry name" value="DSRM"/>
    <property type="match status" value="3"/>
</dbReference>
<evidence type="ECO:0000259" key="12">
    <source>
        <dbReference type="PROSITE" id="PS50137"/>
    </source>
</evidence>
<keyword evidence="6 14" id="KW-0418">Kinase</keyword>
<accession>A0A2I4B0X8</accession>
<organism evidence="13 14">
    <name type="scientific">Austrofundulus limnaeus</name>
    <name type="common">Annual killifish</name>
    <dbReference type="NCBI Taxonomy" id="52670"/>
    <lineage>
        <taxon>Eukaryota</taxon>
        <taxon>Metazoa</taxon>
        <taxon>Chordata</taxon>
        <taxon>Craniata</taxon>
        <taxon>Vertebrata</taxon>
        <taxon>Euteleostomi</taxon>
        <taxon>Actinopterygii</taxon>
        <taxon>Neopterygii</taxon>
        <taxon>Teleostei</taxon>
        <taxon>Neoteleostei</taxon>
        <taxon>Acanthomorphata</taxon>
        <taxon>Ovalentaria</taxon>
        <taxon>Atherinomorphae</taxon>
        <taxon>Cyprinodontiformes</taxon>
        <taxon>Rivulidae</taxon>
        <taxon>Austrofundulus</taxon>
    </lineage>
</organism>
<comment type="similarity">
    <text evidence="8">Belongs to the protein kinase superfamily. Ser/Thr protein kinase family. GCN2 subfamily.</text>
</comment>
<dbReference type="SUPFAM" id="SSF56112">
    <property type="entry name" value="Protein kinase-like (PK-like)"/>
    <property type="match status" value="1"/>
</dbReference>
<dbReference type="EC" id="2.7.11.1" evidence="1"/>
<keyword evidence="2" id="KW-0723">Serine/threonine-protein kinase</keyword>
<evidence type="ECO:0000256" key="5">
    <source>
        <dbReference type="ARBA" id="ARBA00022741"/>
    </source>
</evidence>
<proteinExistence type="inferred from homology"/>
<keyword evidence="5" id="KW-0547">Nucleotide-binding</keyword>
<dbReference type="PANTHER" id="PTHR11042">
    <property type="entry name" value="EUKARYOTIC TRANSLATION INITIATION FACTOR 2-ALPHA KINASE EIF2-ALPHA KINASE -RELATED"/>
    <property type="match status" value="1"/>
</dbReference>
<dbReference type="SUPFAM" id="SSF54768">
    <property type="entry name" value="dsRNA-binding domain-like"/>
    <property type="match status" value="3"/>
</dbReference>
<dbReference type="AlphaFoldDB" id="A0A2I4B0X8"/>
<dbReference type="InterPro" id="IPR011009">
    <property type="entry name" value="Kinase-like_dom_sf"/>
</dbReference>
<sequence length="689" mass="78171">MMASENYVDQLNRYSHQTGETVSYEEVGCVGPDHSRTFKLRVVIKGQAYPEGVGKNKKEAKQNAAKNACECLFDKPADSAEYSAKASPALVQLKASNYTSWLNLHSQGNGVTIRPEETTSIGPVYATHWCKFVVGDKEYPAASGRTKKEAKEEAAKLVYQEMMGSNTLDTGDDTDSGTSSLRSEDLEKDASNICNQLKHLNTLTEDQSFAGTNFIGMIYMRCQERGWSCVFTEEKRCGPSHIPEFFYKVVINDKEYPVGKGRSIKEAKQKAAKLAWSELNHQSDLNKKVVSDEGAEAKNSPTSLKDSGQIKSNSLTPSASDSIVFMDPSPIIQIQSPDVKPKIKIAANFHNVCNKSKEDLINFKLKDKGNSQRTKTPTQPVSSFSRFTLDYDSIQSLDKGAFGRVFKAKHKLENKFYAVKIVRYKEKTLQEVKVLSDLNHCNIVRYHSCWIEDTTYQWDGSSDASSASQSSTDFAVKYLYIQMELCDIKTLRVWIDEKNIQNPKKSLRDSKRREDGLSIALQIIIGVEYIHSMNLIHRDLKPANIMFSRTGTVKIGDFGLVTPVINDDSENQRERRGYKGTPSYMAPEQRNGILYDRKVDIFALGLIYFELFWNIPTIHEKNNMWDDVRNQKLPLVFCQHFIEESQIIKSMLCFKPEERPEASKIKSDLEEHKRSLEALKMLQRDRQTV</sequence>
<gene>
    <name evidence="14" type="primary">eif2ak2</name>
</gene>
<keyword evidence="13" id="KW-1185">Reference proteome</keyword>
<feature type="domain" description="Protein kinase" evidence="11">
    <location>
        <begin position="391"/>
        <end position="675"/>
    </location>
</feature>
<dbReference type="SMART" id="SM00220">
    <property type="entry name" value="S_TKc"/>
    <property type="match status" value="1"/>
</dbReference>
<protein>
    <recommendedName>
        <fullName evidence="1">non-specific serine/threonine protein kinase</fullName>
        <ecNumber evidence="1">2.7.11.1</ecNumber>
    </recommendedName>
</protein>
<keyword evidence="7" id="KW-0067">ATP-binding</keyword>
<evidence type="ECO:0000256" key="6">
    <source>
        <dbReference type="ARBA" id="ARBA00022777"/>
    </source>
</evidence>